<keyword evidence="2" id="KW-1185">Reference proteome</keyword>
<name>A0A1W1WRY3_9BACT</name>
<evidence type="ECO:0000313" key="2">
    <source>
        <dbReference type="Proteomes" id="UP000192602"/>
    </source>
</evidence>
<gene>
    <name evidence="1" type="ORF">SAMN05660197_0771</name>
</gene>
<organism evidence="1 2">
    <name type="scientific">Nitratiruptor tergarcus DSM 16512</name>
    <dbReference type="NCBI Taxonomy" id="1069081"/>
    <lineage>
        <taxon>Bacteria</taxon>
        <taxon>Pseudomonadati</taxon>
        <taxon>Campylobacterota</taxon>
        <taxon>Epsilonproteobacteria</taxon>
        <taxon>Nautiliales</taxon>
        <taxon>Nitratiruptoraceae</taxon>
        <taxon>Nitratiruptor</taxon>
    </lineage>
</organism>
<accession>A0A1W1WRY3</accession>
<protein>
    <recommendedName>
        <fullName evidence="3">Lipoprotein</fullName>
    </recommendedName>
</protein>
<dbReference type="Proteomes" id="UP000192602">
    <property type="component" value="Unassembled WGS sequence"/>
</dbReference>
<reference evidence="2" key="1">
    <citation type="submission" date="2017-04" db="EMBL/GenBank/DDBJ databases">
        <authorList>
            <person name="Varghese N."/>
            <person name="Submissions S."/>
        </authorList>
    </citation>
    <scope>NUCLEOTIDE SEQUENCE [LARGE SCALE GENOMIC DNA]</scope>
    <source>
        <strain evidence="2">DSM 16512</strain>
    </source>
</reference>
<dbReference type="STRING" id="1069081.SAMN05660197_0771"/>
<dbReference type="AlphaFoldDB" id="A0A1W1WRY3"/>
<evidence type="ECO:0008006" key="3">
    <source>
        <dbReference type="Google" id="ProtNLM"/>
    </source>
</evidence>
<dbReference type="EMBL" id="FWWZ01000001">
    <property type="protein sequence ID" value="SMC08979.1"/>
    <property type="molecule type" value="Genomic_DNA"/>
</dbReference>
<evidence type="ECO:0000313" key="1">
    <source>
        <dbReference type="EMBL" id="SMC08979.1"/>
    </source>
</evidence>
<sequence>MIIVLFFSGCAIKQKFTSEPVRFVFKTKSIKVAASGFLQRGRSLKLQAYGAGQPLFELILGKRVCINGRCMSYAMFNEKVLSPFYPSYIIRNILESKPIFAGKNLEKRGDGFFQEILDERFAIIYRVTKKGVYFKDSKNKILIKLKELD</sequence>
<proteinExistence type="predicted"/>